<name>A0A1V4J5E2_PATFA</name>
<keyword evidence="3" id="KW-1185">Reference proteome</keyword>
<sequence>MGSWRLLNCQDSCALSQKKRHLTSVRTEAHPHHTADQKSQAASLSPCPLLPPSPTLEIENLETARMRSLLCKE</sequence>
<evidence type="ECO:0000256" key="1">
    <source>
        <dbReference type="SAM" id="MobiDB-lite"/>
    </source>
</evidence>
<gene>
    <name evidence="2" type="ORF">AV530_011648</name>
</gene>
<feature type="region of interest" description="Disordered" evidence="1">
    <location>
        <begin position="20"/>
        <end position="50"/>
    </location>
</feature>
<organism evidence="2 3">
    <name type="scientific">Patagioenas fasciata monilis</name>
    <dbReference type="NCBI Taxonomy" id="372326"/>
    <lineage>
        <taxon>Eukaryota</taxon>
        <taxon>Metazoa</taxon>
        <taxon>Chordata</taxon>
        <taxon>Craniata</taxon>
        <taxon>Vertebrata</taxon>
        <taxon>Euteleostomi</taxon>
        <taxon>Archelosauria</taxon>
        <taxon>Archosauria</taxon>
        <taxon>Dinosauria</taxon>
        <taxon>Saurischia</taxon>
        <taxon>Theropoda</taxon>
        <taxon>Coelurosauria</taxon>
        <taxon>Aves</taxon>
        <taxon>Neognathae</taxon>
        <taxon>Neoaves</taxon>
        <taxon>Columbimorphae</taxon>
        <taxon>Columbiformes</taxon>
        <taxon>Columbidae</taxon>
        <taxon>Patagioenas</taxon>
    </lineage>
</organism>
<dbReference type="AlphaFoldDB" id="A0A1V4J5E2"/>
<feature type="compositionally biased region" description="Basic and acidic residues" evidence="1">
    <location>
        <begin position="27"/>
        <end position="36"/>
    </location>
</feature>
<evidence type="ECO:0000313" key="3">
    <source>
        <dbReference type="Proteomes" id="UP000190648"/>
    </source>
</evidence>
<dbReference type="Proteomes" id="UP000190648">
    <property type="component" value="Unassembled WGS sequence"/>
</dbReference>
<evidence type="ECO:0000313" key="2">
    <source>
        <dbReference type="EMBL" id="OPJ67360.1"/>
    </source>
</evidence>
<dbReference type="EMBL" id="LSYS01009165">
    <property type="protein sequence ID" value="OPJ67360.1"/>
    <property type="molecule type" value="Genomic_DNA"/>
</dbReference>
<comment type="caution">
    <text evidence="2">The sequence shown here is derived from an EMBL/GenBank/DDBJ whole genome shotgun (WGS) entry which is preliminary data.</text>
</comment>
<proteinExistence type="predicted"/>
<accession>A0A1V4J5E2</accession>
<protein>
    <submittedName>
        <fullName evidence="2">Uncharacterized protein</fullName>
    </submittedName>
</protein>
<reference evidence="2 3" key="1">
    <citation type="submission" date="2016-02" db="EMBL/GenBank/DDBJ databases">
        <title>Band-tailed pigeon sequencing and assembly.</title>
        <authorList>
            <person name="Soares A.E."/>
            <person name="Novak B.J."/>
            <person name="Rice E.S."/>
            <person name="O'Connell B."/>
            <person name="Chang D."/>
            <person name="Weber S."/>
            <person name="Shapiro B."/>
        </authorList>
    </citation>
    <scope>NUCLEOTIDE SEQUENCE [LARGE SCALE GENOMIC DNA]</scope>
    <source>
        <strain evidence="2">BTP2013</strain>
        <tissue evidence="2">Blood</tissue>
    </source>
</reference>